<comment type="subcellular location">
    <subcellularLocation>
        <location evidence="1">Secreted</location>
    </subcellularLocation>
</comment>
<dbReference type="Pfam" id="PF00057">
    <property type="entry name" value="Ldl_recept_a"/>
    <property type="match status" value="1"/>
</dbReference>
<evidence type="ECO:0000256" key="7">
    <source>
        <dbReference type="PROSITE-ProRule" id="PRU00302"/>
    </source>
</evidence>
<keyword evidence="5 6" id="KW-1015">Disulfide bond</keyword>
<sequence>MIASNRDACSTQYGSEATILLERLSRLDITAAESILAYYSFESNYLNPENMKRTLENAKQLVRDSKRRMRSYARYWEHTSCPPLNVTNLSQTGCGAFLSFEGMKVKLSCDGGRAAVPKSIECVNVNGNLQWSATPKCEASWSRWSKWSACASTCGNATQSRRRRCLGQSDSEKCKGPSKQVRKCFVEDCCQEKYGKFKCNNNKCISLSRVCDGNDDCLDAADESKSRCKYLRSGDRIALRNMAYSQEWLSVQYTDAVQASLYYGRAYLNHCIKGDHVTSSEWNSCAGQSLLIYGNYQNGKKGKAIRFGDKIAMYYRKTNYHYRWFICYPTYCMTYTCPKKAGSFTFGPNGGCDEYEFYIINYNDKLSREPVKAGDVITIANNRGSIKGNGYNRNINTDDCTVNRALDDRIECNANAWQIFIK</sequence>
<keyword evidence="4" id="KW-0204">Cytolysis</keyword>
<feature type="domain" description="Sushi" evidence="8">
    <location>
        <begin position="79"/>
        <end position="139"/>
    </location>
</feature>
<dbReference type="InterPro" id="IPR002172">
    <property type="entry name" value="LDrepeatLR_classA_rpt"/>
</dbReference>
<dbReference type="Pfam" id="PF00090">
    <property type="entry name" value="TSP_1"/>
    <property type="match status" value="1"/>
</dbReference>
<dbReference type="SUPFAM" id="SSF57424">
    <property type="entry name" value="LDL receptor-like module"/>
    <property type="match status" value="1"/>
</dbReference>
<evidence type="ECO:0000256" key="1">
    <source>
        <dbReference type="ARBA" id="ARBA00004613"/>
    </source>
</evidence>
<proteinExistence type="predicted"/>
<dbReference type="AlphaFoldDB" id="A0A812BSN9"/>
<keyword evidence="10" id="KW-1185">Reference proteome</keyword>
<dbReference type="InterPro" id="IPR000436">
    <property type="entry name" value="Sushi_SCR_CCP_dom"/>
</dbReference>
<organism evidence="9 10">
    <name type="scientific">Acanthosepion pharaonis</name>
    <name type="common">Pharaoh cuttlefish</name>
    <name type="synonym">Sepia pharaonis</name>
    <dbReference type="NCBI Taxonomy" id="158019"/>
    <lineage>
        <taxon>Eukaryota</taxon>
        <taxon>Metazoa</taxon>
        <taxon>Spiralia</taxon>
        <taxon>Lophotrochozoa</taxon>
        <taxon>Mollusca</taxon>
        <taxon>Cephalopoda</taxon>
        <taxon>Coleoidea</taxon>
        <taxon>Decapodiformes</taxon>
        <taxon>Sepiida</taxon>
        <taxon>Sepiina</taxon>
        <taxon>Sepiidae</taxon>
        <taxon>Acanthosepion</taxon>
    </lineage>
</organism>
<evidence type="ECO:0000256" key="3">
    <source>
        <dbReference type="ARBA" id="ARBA00022536"/>
    </source>
</evidence>
<dbReference type="SMART" id="SM00209">
    <property type="entry name" value="TSP1"/>
    <property type="match status" value="1"/>
</dbReference>
<evidence type="ECO:0000256" key="6">
    <source>
        <dbReference type="PROSITE-ProRule" id="PRU00124"/>
    </source>
</evidence>
<evidence type="ECO:0000259" key="8">
    <source>
        <dbReference type="PROSITE" id="PS50923"/>
    </source>
</evidence>
<evidence type="ECO:0000256" key="4">
    <source>
        <dbReference type="ARBA" id="ARBA00022852"/>
    </source>
</evidence>
<evidence type="ECO:0000313" key="9">
    <source>
        <dbReference type="EMBL" id="CAE1245062.1"/>
    </source>
</evidence>
<dbReference type="GO" id="GO:0005576">
    <property type="term" value="C:extracellular region"/>
    <property type="evidence" value="ECO:0007669"/>
    <property type="project" value="UniProtKB-SubCell"/>
</dbReference>
<evidence type="ECO:0000256" key="2">
    <source>
        <dbReference type="ARBA" id="ARBA00022525"/>
    </source>
</evidence>
<keyword evidence="3" id="KW-0245">EGF-like domain</keyword>
<gene>
    <name evidence="9" type="ORF">SPHA_24577</name>
</gene>
<dbReference type="CDD" id="cd00112">
    <property type="entry name" value="LDLa"/>
    <property type="match status" value="1"/>
</dbReference>
<dbReference type="Gene3D" id="2.20.100.10">
    <property type="entry name" value="Thrombospondin type-1 (TSP1) repeat"/>
    <property type="match status" value="1"/>
</dbReference>
<name>A0A812BSN9_ACAPH</name>
<dbReference type="PROSITE" id="PS50092">
    <property type="entry name" value="TSP1"/>
    <property type="match status" value="1"/>
</dbReference>
<dbReference type="InterPro" id="IPR023415">
    <property type="entry name" value="LDLR_class-A_CS"/>
</dbReference>
<dbReference type="SMART" id="SM00192">
    <property type="entry name" value="LDLa"/>
    <property type="match status" value="1"/>
</dbReference>
<dbReference type="PROSITE" id="PS01209">
    <property type="entry name" value="LDLRA_1"/>
    <property type="match status" value="1"/>
</dbReference>
<evidence type="ECO:0000256" key="5">
    <source>
        <dbReference type="ARBA" id="ARBA00023157"/>
    </source>
</evidence>
<dbReference type="InterPro" id="IPR000884">
    <property type="entry name" value="TSP1_rpt"/>
</dbReference>
<dbReference type="PROSITE" id="PS50068">
    <property type="entry name" value="LDLRA_2"/>
    <property type="match status" value="1"/>
</dbReference>
<dbReference type="PANTHER" id="PTHR45742">
    <property type="entry name" value="COMPLEMENT COMPONENT C6"/>
    <property type="match status" value="1"/>
</dbReference>
<dbReference type="GO" id="GO:0031640">
    <property type="term" value="P:killing of cells of another organism"/>
    <property type="evidence" value="ECO:0007669"/>
    <property type="project" value="UniProtKB-KW"/>
</dbReference>
<keyword evidence="7" id="KW-0768">Sushi</keyword>
<dbReference type="OrthoDB" id="4405280at2759"/>
<comment type="caution">
    <text evidence="9">The sequence shown here is derived from an EMBL/GenBank/DDBJ whole genome shotgun (WGS) entry which is preliminary data.</text>
</comment>
<dbReference type="PANTHER" id="PTHR45742:SF8">
    <property type="entry name" value="FLOCCULATION PROTEIN FLO11"/>
    <property type="match status" value="1"/>
</dbReference>
<dbReference type="EMBL" id="CAHIKZ030000919">
    <property type="protein sequence ID" value="CAE1245062.1"/>
    <property type="molecule type" value="Genomic_DNA"/>
</dbReference>
<dbReference type="PROSITE" id="PS50923">
    <property type="entry name" value="SUSHI"/>
    <property type="match status" value="1"/>
</dbReference>
<dbReference type="InterPro" id="IPR036055">
    <property type="entry name" value="LDL_receptor-like_sf"/>
</dbReference>
<dbReference type="Proteomes" id="UP000597762">
    <property type="component" value="Unassembled WGS sequence"/>
</dbReference>
<evidence type="ECO:0000313" key="10">
    <source>
        <dbReference type="Proteomes" id="UP000597762"/>
    </source>
</evidence>
<dbReference type="SUPFAM" id="SSF82895">
    <property type="entry name" value="TSP-1 type 1 repeat"/>
    <property type="match status" value="1"/>
</dbReference>
<reference evidence="9" key="1">
    <citation type="submission" date="2021-01" db="EMBL/GenBank/DDBJ databases">
        <authorList>
            <person name="Li R."/>
            <person name="Bekaert M."/>
        </authorList>
    </citation>
    <scope>NUCLEOTIDE SEQUENCE</scope>
    <source>
        <strain evidence="9">Farmed</strain>
    </source>
</reference>
<dbReference type="InterPro" id="IPR036383">
    <property type="entry name" value="TSP1_rpt_sf"/>
</dbReference>
<protein>
    <submittedName>
        <fullName evidence="9">SE-cephalotoxin</fullName>
    </submittedName>
</protein>
<feature type="disulfide bond" evidence="6">
    <location>
        <begin position="199"/>
        <end position="217"/>
    </location>
</feature>
<comment type="caution">
    <text evidence="7">Lacks conserved residue(s) required for the propagation of feature annotation.</text>
</comment>
<keyword evidence="2" id="KW-0964">Secreted</keyword>
<accession>A0A812BSN9</accession>
<dbReference type="Gene3D" id="4.10.400.10">
    <property type="entry name" value="Low-density Lipoprotein Receptor"/>
    <property type="match status" value="1"/>
</dbReference>